<dbReference type="GO" id="GO:0016740">
    <property type="term" value="F:transferase activity"/>
    <property type="evidence" value="ECO:0007669"/>
    <property type="project" value="UniProtKB-KW"/>
</dbReference>
<sequence>MCDPAVKEPAIHVVGGAYEEQCLKPQWHEVFGSAGRATSAIAAFGGPGLVALHCYTNAWTEEILAARCSFEGSTLCSTRVAQFCSFSYYHGLATPRIDAPLMKHAPIVIHAESIVRFGMLEGDAIVHANQAVYDPQSAAAPVVFQANGSTARHLAVVLNDREAAAMTGLTGAGPEELAQAVRTLNGAKTVVIKLGPLGALVLDESGVARIPAYISDSVWKIGSGDIFVAHFSLRWMYEGRSPQESAMLASLATSQFCDSSGFPTPGNYNRLAASPVVPTARFLTSHRPMVYLAGPFFTLAQLWLIEQVRANLLSFGLSVFSPYHDVGHGSADDVVELDLKGIRDCDILFAIGDGLDPGTIYEIGYARARDIPAIVYCENESRENQKMMEGSGCIMCADYVTAIYKTLWAAISV</sequence>
<dbReference type="Pfam" id="PF00294">
    <property type="entry name" value="PfkB"/>
    <property type="match status" value="1"/>
</dbReference>
<accession>A0A3D8JZ13</accession>
<protein>
    <submittedName>
        <fullName evidence="2">Nucleoside 2-deoxyribosyltransferase</fullName>
    </submittedName>
</protein>
<dbReference type="OrthoDB" id="9795789at2"/>
<keyword evidence="2" id="KW-0808">Transferase</keyword>
<evidence type="ECO:0000313" key="3">
    <source>
        <dbReference type="Proteomes" id="UP000256838"/>
    </source>
</evidence>
<comment type="caution">
    <text evidence="2">The sequence shown here is derived from an EMBL/GenBank/DDBJ whole genome shotgun (WGS) entry which is preliminary data.</text>
</comment>
<dbReference type="InterPro" id="IPR007710">
    <property type="entry name" value="Nucleoside_deoxyribTrfase"/>
</dbReference>
<evidence type="ECO:0000313" key="2">
    <source>
        <dbReference type="EMBL" id="RDU98288.1"/>
    </source>
</evidence>
<dbReference type="Gene3D" id="3.40.1190.20">
    <property type="match status" value="1"/>
</dbReference>
<dbReference type="InterPro" id="IPR029056">
    <property type="entry name" value="Ribokinase-like"/>
</dbReference>
<dbReference type="AlphaFoldDB" id="A0A3D8JZ13"/>
<dbReference type="EMBL" id="QRGA01000007">
    <property type="protein sequence ID" value="RDU98288.1"/>
    <property type="molecule type" value="Genomic_DNA"/>
</dbReference>
<dbReference type="Proteomes" id="UP000256838">
    <property type="component" value="Unassembled WGS sequence"/>
</dbReference>
<dbReference type="Pfam" id="PF05014">
    <property type="entry name" value="Nuc_deoxyrib_tr"/>
    <property type="match status" value="1"/>
</dbReference>
<reference evidence="2 3" key="1">
    <citation type="submission" date="2018-08" db="EMBL/GenBank/DDBJ databases">
        <title>Paraburkholderia sp. DHOM06 isolated from forest soil.</title>
        <authorList>
            <person name="Gao Z.-H."/>
            <person name="Qiu L.-H."/>
        </authorList>
    </citation>
    <scope>NUCLEOTIDE SEQUENCE [LARGE SCALE GENOMIC DNA]</scope>
    <source>
        <strain evidence="2 3">DHOM06</strain>
    </source>
</reference>
<name>A0A3D8JZ13_9BURK</name>
<gene>
    <name evidence="2" type="ORF">DWV00_13295</name>
</gene>
<organism evidence="2 3">
    <name type="scientific">Trinickia dinghuensis</name>
    <dbReference type="NCBI Taxonomy" id="2291023"/>
    <lineage>
        <taxon>Bacteria</taxon>
        <taxon>Pseudomonadati</taxon>
        <taxon>Pseudomonadota</taxon>
        <taxon>Betaproteobacteria</taxon>
        <taxon>Burkholderiales</taxon>
        <taxon>Burkholderiaceae</taxon>
        <taxon>Trinickia</taxon>
    </lineage>
</organism>
<dbReference type="InterPro" id="IPR011611">
    <property type="entry name" value="PfkB_dom"/>
</dbReference>
<proteinExistence type="predicted"/>
<feature type="domain" description="Carbohydrate kinase PfkB" evidence="1">
    <location>
        <begin position="156"/>
        <end position="261"/>
    </location>
</feature>
<dbReference type="SUPFAM" id="SSF52309">
    <property type="entry name" value="N-(deoxy)ribosyltransferase-like"/>
    <property type="match status" value="1"/>
</dbReference>
<keyword evidence="3" id="KW-1185">Reference proteome</keyword>
<evidence type="ECO:0000259" key="1">
    <source>
        <dbReference type="Pfam" id="PF00294"/>
    </source>
</evidence>
<dbReference type="Gene3D" id="3.40.50.450">
    <property type="match status" value="1"/>
</dbReference>
<dbReference type="SUPFAM" id="SSF53613">
    <property type="entry name" value="Ribokinase-like"/>
    <property type="match status" value="1"/>
</dbReference>